<evidence type="ECO:0000259" key="2">
    <source>
        <dbReference type="PROSITE" id="PS50110"/>
    </source>
</evidence>
<accession>A0A4P6P2B2</accession>
<dbReference type="PANTHER" id="PTHR43228:SF1">
    <property type="entry name" value="TWO-COMPONENT RESPONSE REGULATOR ARR22"/>
    <property type="match status" value="1"/>
</dbReference>
<dbReference type="EMBL" id="CP034759">
    <property type="protein sequence ID" value="QBG35381.1"/>
    <property type="molecule type" value="Genomic_DNA"/>
</dbReference>
<dbReference type="PANTHER" id="PTHR43228">
    <property type="entry name" value="TWO-COMPONENT RESPONSE REGULATOR"/>
    <property type="match status" value="1"/>
</dbReference>
<protein>
    <submittedName>
        <fullName evidence="3">Response regulator</fullName>
    </submittedName>
</protein>
<dbReference type="Proteomes" id="UP000290244">
    <property type="component" value="Chromosome"/>
</dbReference>
<name>A0A4P6P2B2_9GAMM</name>
<evidence type="ECO:0000313" key="4">
    <source>
        <dbReference type="Proteomes" id="UP000290244"/>
    </source>
</evidence>
<dbReference type="InterPro" id="IPR001789">
    <property type="entry name" value="Sig_transdc_resp-reg_receiver"/>
</dbReference>
<dbReference type="SUPFAM" id="SSF52172">
    <property type="entry name" value="CheY-like"/>
    <property type="match status" value="1"/>
</dbReference>
<evidence type="ECO:0000313" key="3">
    <source>
        <dbReference type="EMBL" id="QBG35381.1"/>
    </source>
</evidence>
<dbReference type="InterPro" id="IPR052048">
    <property type="entry name" value="ST_Response_Regulator"/>
</dbReference>
<dbReference type="InterPro" id="IPR011006">
    <property type="entry name" value="CheY-like_superfamily"/>
</dbReference>
<sequence>MKILVVDDMLSMRGVMLHMLASLGYRDADEADNGLVALKMLRDKHYDLLITDLHMPNLDGKQLLTKIRQDEKLKHLPVLMASCEDDRKIVMSLIAEQVSGFMVKPFNIETLKKQLFLLAKAKQSLAS</sequence>
<dbReference type="PROSITE" id="PS50110">
    <property type="entry name" value="RESPONSE_REGULATORY"/>
    <property type="match status" value="1"/>
</dbReference>
<keyword evidence="4" id="KW-1185">Reference proteome</keyword>
<dbReference type="AlphaFoldDB" id="A0A4P6P2B2"/>
<dbReference type="Pfam" id="PF00072">
    <property type="entry name" value="Response_reg"/>
    <property type="match status" value="1"/>
</dbReference>
<dbReference type="SMART" id="SM00448">
    <property type="entry name" value="REC"/>
    <property type="match status" value="1"/>
</dbReference>
<gene>
    <name evidence="3" type="ORF">EMK97_06435</name>
</gene>
<feature type="domain" description="Response regulatory" evidence="2">
    <location>
        <begin position="2"/>
        <end position="119"/>
    </location>
</feature>
<dbReference type="RefSeq" id="WP_130600504.1">
    <property type="nucleotide sequence ID" value="NZ_CP034759.1"/>
</dbReference>
<feature type="modified residue" description="4-aspartylphosphate" evidence="1">
    <location>
        <position position="52"/>
    </location>
</feature>
<proteinExistence type="predicted"/>
<keyword evidence="1" id="KW-0597">Phosphoprotein</keyword>
<dbReference type="OrthoDB" id="9800897at2"/>
<dbReference type="Gene3D" id="3.40.50.2300">
    <property type="match status" value="1"/>
</dbReference>
<organism evidence="3 4">
    <name type="scientific">Litorilituus sediminis</name>
    <dbReference type="NCBI Taxonomy" id="718192"/>
    <lineage>
        <taxon>Bacteria</taxon>
        <taxon>Pseudomonadati</taxon>
        <taxon>Pseudomonadota</taxon>
        <taxon>Gammaproteobacteria</taxon>
        <taxon>Alteromonadales</taxon>
        <taxon>Colwelliaceae</taxon>
        <taxon>Litorilituus</taxon>
    </lineage>
</organism>
<dbReference type="KEGG" id="lsd:EMK97_06435"/>
<reference evidence="3 4" key="1">
    <citation type="submission" date="2018-12" db="EMBL/GenBank/DDBJ databases">
        <title>Complete genome of Litorilituus sediminis.</title>
        <authorList>
            <person name="Liu A."/>
            <person name="Rong J."/>
        </authorList>
    </citation>
    <scope>NUCLEOTIDE SEQUENCE [LARGE SCALE GENOMIC DNA]</scope>
    <source>
        <strain evidence="3 4">JCM 17549</strain>
    </source>
</reference>
<dbReference type="GO" id="GO:0000160">
    <property type="term" value="P:phosphorelay signal transduction system"/>
    <property type="evidence" value="ECO:0007669"/>
    <property type="project" value="InterPro"/>
</dbReference>
<evidence type="ECO:0000256" key="1">
    <source>
        <dbReference type="PROSITE-ProRule" id="PRU00169"/>
    </source>
</evidence>